<feature type="region of interest" description="Disordered" evidence="6">
    <location>
        <begin position="64"/>
        <end position="210"/>
    </location>
</feature>
<keyword evidence="5" id="KW-0572">Peptidoglycan-anchor</keyword>
<feature type="compositionally biased region" description="Low complexity" evidence="6">
    <location>
        <begin position="137"/>
        <end position="146"/>
    </location>
</feature>
<dbReference type="Pfam" id="PF17965">
    <property type="entry name" value="MucBP_2"/>
    <property type="match status" value="4"/>
</dbReference>
<comment type="caution">
    <text evidence="8">The sequence shown here is derived from an EMBL/GenBank/DDBJ whole genome shotgun (WGS) entry which is preliminary data.</text>
</comment>
<feature type="domain" description="Gram-positive cocci surface proteins LPxTG" evidence="7">
    <location>
        <begin position="1525"/>
        <end position="1559"/>
    </location>
</feature>
<organism evidence="8 9">
    <name type="scientific">Enterococcus durans</name>
    <dbReference type="NCBI Taxonomy" id="53345"/>
    <lineage>
        <taxon>Bacteria</taxon>
        <taxon>Bacillati</taxon>
        <taxon>Bacillota</taxon>
        <taxon>Bacilli</taxon>
        <taxon>Lactobacillales</taxon>
        <taxon>Enterococcaceae</taxon>
        <taxon>Enterococcus</taxon>
    </lineage>
</organism>
<keyword evidence="1" id="KW-0134">Cell wall</keyword>
<dbReference type="InterPro" id="IPR041495">
    <property type="entry name" value="Mub_B2"/>
</dbReference>
<gene>
    <name evidence="8" type="ORF">EA71_01513</name>
</gene>
<sequence length="1559" mass="165510">MMRIRNYALATRDVKKSFKMWKKKKNWVYGAILFLGSGAVMAVNTGNVQADEVNQATPIVTSVSTEKTDSTNQAASDSKPVTDSQKATVGETAQSAVTPVNVETSSNSSNDTNVSASADNTNPAVPDGATENTGVTANKNAANANADPSTDTNISAGATSNAAANPTVTPDTAENTGITANENTTASTGVNPSTDTTVNEGTNVTTDTNPVAHTAVASVTNTAANSVATPGTNTAAPLAANLEAVPTVAASSPTDNTGDLNAQFSNWTVADANPVATATFTVNGSDYEVTMKKPDNLGTLEANTIEKTAEGIAHTYSYSKGSGVTSVYYTVSNGTIGWFNQIPDKASDSKYYTSIDSSGNGMFAHVTTSGSYQIAETIQVTKDGKINHDVTIRNKSSETISNLSGMGVRLDTMLDDNDRIPIYSDGNGGFYIQNAGIILYSSAGDNSNVLAGEYNKTDPSEYFLSSGAGGTVLLRDRDTSILYETPVTTLAPDQSVTFGFTERVLVNTKVVEHFVDVTGKTIASDIVVGGQPGQAFDSAAPKIPGYAYQSSTGDLITTFGLEDKEITNIYKAIDYTLTTYYIDENYHSLLPTVTDPAIYHIGDPYQTQEKTIEGYELTKMPDEASGNFGAGDQAVFYIYKKSDQNVTVKYIDDATQTTLKTDQITGKSGDPTNYSTATALDGYQSNGYSIVSDGVPANLAYDTDKTVDQVYDVHLTHAIKSSTKKTTRTIHYVVTDGSTPAPADKVQEITWAINTDLVTGKEVATPQAIYQSVDTPNLGTTSDAEGNQQAYVPDQAKVAEQAIAPTTDLTSLKDSNLTVTYNPVMVAKGIEVDISDQNINIDYIDDATQTTLKTDQLTGKMGATADYSTADTVTELQSQGYKLVSDGVPASLTYDNDTAVDQEYAVHLTHAIKSSTKKTTRTIHYVVTDGSTQAPADKIQEITWAINTDLVTGEGVATPKAIYQAVDSPNLGTTSDAEGNQQAYVPDQAKVAEQAIAPTTDLTSLKDSNLTVTYNTAIVGKGIEVDVSDQNIKINYIDDVTKATIKADQMTGKMGGTADYATADTVTELQSQGYKLVSDGVPASLTYDRDTAVDQVYDVHLTHAIKSSTKKTTRTIHYVVTDGSTPAPADKVQEITWAINTDLVTGEGVATPQAIYQAVDTPTLTATSDAEGNQRSYIPDETKIAEQAIAPTTDLTSLKDSNLTVTYNTAIAGKGIEVDDDADQNISIVYVDDVTKATIKTDQLIGKSGEAANYSTTASVDELQSKGYRLVSDGVPANLAYDIDKTVDQVYDVHLTHAIKSSTKKTTRMIHYVVTDGSTQAPADKVQEITWAINTDLVTGEGVATPQAIYQSVDTPKLGTTSDTEGNQRSYIPDETKVAEQAIAPTTDLTSLVNSDVTVTYNTAIAGKGIQVYTKAAVPPAVFVEESTNQVGSFVSLTKTNVPTKPIIDQSNNQKKDIAKHLKEKQAVVSPLAVSTQKGSSKGNKTLANETVKTNSNIANTTLKSNSTLVNATFKTNEASQEKSYPKTGETKSNLSLIGILTVGLSSLMFLSKKRKSED</sequence>
<protein>
    <recommendedName>
        <fullName evidence="7">Gram-positive cocci surface proteins LPxTG domain-containing protein</fullName>
    </recommendedName>
</protein>
<keyword evidence="2" id="KW-0964">Secreted</keyword>
<dbReference type="Gene3D" id="2.60.40.4300">
    <property type="match status" value="4"/>
</dbReference>
<keyword evidence="4" id="KW-0677">Repeat</keyword>
<evidence type="ECO:0000313" key="8">
    <source>
        <dbReference type="EMBL" id="RCA10760.1"/>
    </source>
</evidence>
<evidence type="ECO:0000256" key="5">
    <source>
        <dbReference type="ARBA" id="ARBA00023088"/>
    </source>
</evidence>
<dbReference type="NCBIfam" id="TIGR01167">
    <property type="entry name" value="LPXTG_anchor"/>
    <property type="match status" value="1"/>
</dbReference>
<evidence type="ECO:0000256" key="3">
    <source>
        <dbReference type="ARBA" id="ARBA00022729"/>
    </source>
</evidence>
<evidence type="ECO:0000256" key="1">
    <source>
        <dbReference type="ARBA" id="ARBA00022512"/>
    </source>
</evidence>
<feature type="compositionally biased region" description="Polar residues" evidence="6">
    <location>
        <begin position="147"/>
        <end position="209"/>
    </location>
</feature>
<dbReference type="Pfam" id="PF19258">
    <property type="entry name" value="KxYKxGKxW_sig"/>
    <property type="match status" value="1"/>
</dbReference>
<dbReference type="InterPro" id="IPR022263">
    <property type="entry name" value="KxYKxGKxW"/>
</dbReference>
<evidence type="ECO:0000256" key="6">
    <source>
        <dbReference type="SAM" id="MobiDB-lite"/>
    </source>
</evidence>
<dbReference type="InterPro" id="IPR019931">
    <property type="entry name" value="LPXTG_anchor"/>
</dbReference>
<dbReference type="Gene3D" id="3.10.20.470">
    <property type="match status" value="4"/>
</dbReference>
<reference evidence="8 9" key="1">
    <citation type="submission" date="2015-06" db="EMBL/GenBank/DDBJ databases">
        <title>The Genome Sequence of Enterococcus durans 4EA1.</title>
        <authorList>
            <consortium name="The Broad Institute Genomics Platform"/>
            <consortium name="The Broad Institute Genome Sequencing Center for Infectious Disease"/>
            <person name="Earl A.M."/>
            <person name="Van Tyne D."/>
            <person name="Lebreton F."/>
            <person name="Saavedra J.T."/>
            <person name="Gilmore M.S."/>
            <person name="Manson Mcguire A."/>
            <person name="Clock S."/>
            <person name="Crupain M."/>
            <person name="Rangan U."/>
            <person name="Young S."/>
            <person name="Abouelleil A."/>
            <person name="Cao P."/>
            <person name="Chapman S.B."/>
            <person name="Griggs A."/>
            <person name="Priest M."/>
            <person name="Shea T."/>
            <person name="Wortman J."/>
            <person name="Nusbaum C."/>
            <person name="Birren B."/>
        </authorList>
    </citation>
    <scope>NUCLEOTIDE SEQUENCE [LARGE SCALE GENOMIC DNA]</scope>
    <source>
        <strain evidence="8 9">4EA1</strain>
    </source>
</reference>
<name>A0A367CFI4_9ENTE</name>
<keyword evidence="3" id="KW-0732">Signal</keyword>
<evidence type="ECO:0000256" key="2">
    <source>
        <dbReference type="ARBA" id="ARBA00022525"/>
    </source>
</evidence>
<dbReference type="PROSITE" id="PS50847">
    <property type="entry name" value="GRAM_POS_ANCHORING"/>
    <property type="match status" value="1"/>
</dbReference>
<evidence type="ECO:0000256" key="4">
    <source>
        <dbReference type="ARBA" id="ARBA00022737"/>
    </source>
</evidence>
<dbReference type="InterPro" id="IPR009459">
    <property type="entry name" value="MucBP_dom"/>
</dbReference>
<dbReference type="Pfam" id="PF17966">
    <property type="entry name" value="Muc_B2"/>
    <property type="match status" value="2"/>
</dbReference>
<dbReference type="Pfam" id="PF00746">
    <property type="entry name" value="Gram_pos_anchor"/>
    <property type="match status" value="1"/>
</dbReference>
<proteinExistence type="predicted"/>
<dbReference type="Gene3D" id="3.10.20.320">
    <property type="entry name" value="Putative peptidoglycan bound protein (lpxtg motif)"/>
    <property type="match status" value="2"/>
</dbReference>
<dbReference type="EMBL" id="LEPB01000004">
    <property type="protein sequence ID" value="RCA10760.1"/>
    <property type="molecule type" value="Genomic_DNA"/>
</dbReference>
<evidence type="ECO:0000259" key="7">
    <source>
        <dbReference type="PROSITE" id="PS50847"/>
    </source>
</evidence>
<evidence type="ECO:0000313" key="9">
    <source>
        <dbReference type="Proteomes" id="UP000252797"/>
    </source>
</evidence>
<dbReference type="Pfam" id="PF06458">
    <property type="entry name" value="MucBP"/>
    <property type="match status" value="2"/>
</dbReference>
<dbReference type="RefSeq" id="WP_113845686.1">
    <property type="nucleotide sequence ID" value="NZ_LEPB01000004.1"/>
</dbReference>
<dbReference type="NCBIfam" id="TIGR03715">
    <property type="entry name" value="KxYKxGKxW"/>
    <property type="match status" value="1"/>
</dbReference>
<feature type="compositionally biased region" description="Low complexity" evidence="6">
    <location>
        <begin position="101"/>
        <end position="120"/>
    </location>
</feature>
<dbReference type="STRING" id="53345.LIU_08735"/>
<feature type="compositionally biased region" description="Polar residues" evidence="6">
    <location>
        <begin position="64"/>
        <end position="98"/>
    </location>
</feature>
<accession>A0A367CFI4</accession>
<dbReference type="InterPro" id="IPR041558">
    <property type="entry name" value="MucBP_2"/>
</dbReference>
<dbReference type="Proteomes" id="UP000252797">
    <property type="component" value="Unassembled WGS sequence"/>
</dbReference>